<reference evidence="15" key="1">
    <citation type="submission" date="2016-10" db="EMBL/GenBank/DDBJ databases">
        <authorList>
            <person name="Varghese N."/>
        </authorList>
    </citation>
    <scope>NUCLEOTIDE SEQUENCE [LARGE SCALE GENOMIC DNA]</scope>
    <source>
        <strain evidence="15">DSM 44719</strain>
    </source>
</reference>
<keyword evidence="11 12" id="KW-0804">Transcription</keyword>
<dbReference type="PANTHER" id="PTHR38839:SF5">
    <property type="entry name" value="TRANSCRIPTIONAL REGULATOR WHID"/>
    <property type="match status" value="1"/>
</dbReference>
<dbReference type="RefSeq" id="WP_082833388.1">
    <property type="nucleotide sequence ID" value="NZ_FNTL01000003.1"/>
</dbReference>
<keyword evidence="3 12" id="KW-0004">4Fe-4S</keyword>
<evidence type="ECO:0000256" key="8">
    <source>
        <dbReference type="ARBA" id="ARBA00023015"/>
    </source>
</evidence>
<dbReference type="GO" id="GO:0051539">
    <property type="term" value="F:4 iron, 4 sulfur cluster binding"/>
    <property type="evidence" value="ECO:0007669"/>
    <property type="project" value="UniProtKB-UniRule"/>
</dbReference>
<dbReference type="GO" id="GO:0045454">
    <property type="term" value="P:cell redox homeostasis"/>
    <property type="evidence" value="ECO:0007669"/>
    <property type="project" value="TreeGrafter"/>
</dbReference>
<feature type="binding site" evidence="12">
    <location>
        <position position="60"/>
    </location>
    <ligand>
        <name>[4Fe-4S] cluster</name>
        <dbReference type="ChEBI" id="CHEBI:49883"/>
    </ligand>
</feature>
<proteinExistence type="inferred from homology"/>
<dbReference type="Proteomes" id="UP000183407">
    <property type="component" value="Unassembled WGS sequence"/>
</dbReference>
<dbReference type="PANTHER" id="PTHR38839">
    <property type="entry name" value="TRANSCRIPTIONAL REGULATOR WHID-RELATED"/>
    <property type="match status" value="1"/>
</dbReference>
<feature type="binding site" evidence="12">
    <location>
        <position position="69"/>
    </location>
    <ligand>
        <name>[4Fe-4S] cluster</name>
        <dbReference type="ChEBI" id="CHEBI:49883"/>
    </ligand>
</feature>
<keyword evidence="4 12" id="KW-0963">Cytoplasm</keyword>
<dbReference type="OrthoDB" id="4476005at2"/>
<accession>A0A1H4JE13</accession>
<comment type="function">
    <text evidence="12">Acts as a transcriptional regulator. Probably redox-responsive. The apo- but not holo-form probably binds DNA.</text>
</comment>
<evidence type="ECO:0000256" key="1">
    <source>
        <dbReference type="ARBA" id="ARBA00004496"/>
    </source>
</evidence>
<dbReference type="GO" id="GO:0035731">
    <property type="term" value="F:dinitrosyl-iron complex binding"/>
    <property type="evidence" value="ECO:0007669"/>
    <property type="project" value="UniProtKB-UniRule"/>
</dbReference>
<dbReference type="InterPro" id="IPR034768">
    <property type="entry name" value="4FE4S_WBL"/>
</dbReference>
<comment type="PTM">
    <text evidence="12">The Fe-S cluster can be nitrosylated by nitric oxide (NO).</text>
</comment>
<dbReference type="GO" id="GO:0003677">
    <property type="term" value="F:DNA binding"/>
    <property type="evidence" value="ECO:0007669"/>
    <property type="project" value="UniProtKB-UniRule"/>
</dbReference>
<evidence type="ECO:0000256" key="2">
    <source>
        <dbReference type="ARBA" id="ARBA00006597"/>
    </source>
</evidence>
<dbReference type="HAMAP" id="MF_01479">
    <property type="entry name" value="WhiB"/>
    <property type="match status" value="1"/>
</dbReference>
<dbReference type="EMBL" id="FNTL01000003">
    <property type="protein sequence ID" value="SEB44325.1"/>
    <property type="molecule type" value="Genomic_DNA"/>
</dbReference>
<dbReference type="InterPro" id="IPR003482">
    <property type="entry name" value="Whib"/>
</dbReference>
<evidence type="ECO:0000256" key="5">
    <source>
        <dbReference type="ARBA" id="ARBA00022723"/>
    </source>
</evidence>
<feature type="binding site" evidence="12">
    <location>
        <position position="63"/>
    </location>
    <ligand>
        <name>[4Fe-4S] cluster</name>
        <dbReference type="ChEBI" id="CHEBI:49883"/>
    </ligand>
</feature>
<keyword evidence="10 12" id="KW-1015">Disulfide bond</keyword>
<evidence type="ECO:0000256" key="12">
    <source>
        <dbReference type="HAMAP-Rule" id="MF_01479"/>
    </source>
</evidence>
<dbReference type="GO" id="GO:0005737">
    <property type="term" value="C:cytoplasm"/>
    <property type="evidence" value="ECO:0007669"/>
    <property type="project" value="UniProtKB-SubCell"/>
</dbReference>
<evidence type="ECO:0000313" key="15">
    <source>
        <dbReference type="Proteomes" id="UP000183407"/>
    </source>
</evidence>
<dbReference type="Pfam" id="PF02467">
    <property type="entry name" value="Whib"/>
    <property type="match status" value="1"/>
</dbReference>
<feature type="domain" description="4Fe-4S Wbl-type" evidence="13">
    <location>
        <begin position="29"/>
        <end position="93"/>
    </location>
</feature>
<evidence type="ECO:0000256" key="7">
    <source>
        <dbReference type="ARBA" id="ARBA00023014"/>
    </source>
</evidence>
<evidence type="ECO:0000256" key="11">
    <source>
        <dbReference type="ARBA" id="ARBA00023163"/>
    </source>
</evidence>
<name>A0A1H4JE13_RHOJO</name>
<evidence type="ECO:0000256" key="3">
    <source>
        <dbReference type="ARBA" id="ARBA00022485"/>
    </source>
</evidence>
<keyword evidence="8 12" id="KW-0805">Transcription regulation</keyword>
<protein>
    <recommendedName>
        <fullName evidence="12">Transcriptional regulator WhiB</fullName>
    </recommendedName>
</protein>
<dbReference type="GO" id="GO:0046872">
    <property type="term" value="F:metal ion binding"/>
    <property type="evidence" value="ECO:0007669"/>
    <property type="project" value="UniProtKB-KW"/>
</dbReference>
<evidence type="ECO:0000256" key="10">
    <source>
        <dbReference type="ARBA" id="ARBA00023157"/>
    </source>
</evidence>
<dbReference type="GO" id="GO:0045892">
    <property type="term" value="P:negative regulation of DNA-templated transcription"/>
    <property type="evidence" value="ECO:0007669"/>
    <property type="project" value="TreeGrafter"/>
</dbReference>
<keyword evidence="5 12" id="KW-0479">Metal-binding</keyword>
<comment type="subcellular location">
    <subcellularLocation>
        <location evidence="1 12">Cytoplasm</location>
    </subcellularLocation>
</comment>
<comment type="similarity">
    <text evidence="2 12">Belongs to the WhiB family.</text>
</comment>
<dbReference type="PROSITE" id="PS51674">
    <property type="entry name" value="4FE4S_WBL"/>
    <property type="match status" value="1"/>
</dbReference>
<sequence length="98" mass="11228">MTPITSTEVRDAKALRPLTDVWAWQLKAQCRQLGTDLFFPREGEGHGERIRRERSAKQICADCPVRAECRTHALSFREYHGVWGGTSERDRRDKGSPS</sequence>
<organism evidence="14 15">
    <name type="scientific">Rhodococcus jostii</name>
    <dbReference type="NCBI Taxonomy" id="132919"/>
    <lineage>
        <taxon>Bacteria</taxon>
        <taxon>Bacillati</taxon>
        <taxon>Actinomycetota</taxon>
        <taxon>Actinomycetes</taxon>
        <taxon>Mycobacteriales</taxon>
        <taxon>Nocardiaceae</taxon>
        <taxon>Rhodococcus</taxon>
    </lineage>
</organism>
<evidence type="ECO:0000256" key="9">
    <source>
        <dbReference type="ARBA" id="ARBA00023125"/>
    </source>
</evidence>
<dbReference type="GO" id="GO:0047134">
    <property type="term" value="F:protein-disulfide reductase [NAD(P)H] activity"/>
    <property type="evidence" value="ECO:0007669"/>
    <property type="project" value="TreeGrafter"/>
</dbReference>
<evidence type="ECO:0000256" key="4">
    <source>
        <dbReference type="ARBA" id="ARBA00022490"/>
    </source>
</evidence>
<evidence type="ECO:0000256" key="6">
    <source>
        <dbReference type="ARBA" id="ARBA00023004"/>
    </source>
</evidence>
<comment type="cofactor">
    <cofactor evidence="12">
        <name>[4Fe-4S] cluster</name>
        <dbReference type="ChEBI" id="CHEBI:49883"/>
    </cofactor>
    <text evidence="12">Binds 1 [4Fe-4S] cluster per subunit. Following nitrosylation of the [4Fe-4S] cluster binds 1 [4Fe-8(NO)] cluster per subunit.</text>
</comment>
<feature type="binding site" evidence="12">
    <location>
        <position position="30"/>
    </location>
    <ligand>
        <name>[4Fe-4S] cluster</name>
        <dbReference type="ChEBI" id="CHEBI:49883"/>
    </ligand>
</feature>
<dbReference type="AlphaFoldDB" id="A0A1H4JE13"/>
<gene>
    <name evidence="12" type="primary">whiB</name>
    <name evidence="14" type="ORF">SAMN04490220_0825</name>
</gene>
<keyword evidence="6 12" id="KW-0408">Iron</keyword>
<evidence type="ECO:0000259" key="13">
    <source>
        <dbReference type="PROSITE" id="PS51674"/>
    </source>
</evidence>
<keyword evidence="9 12" id="KW-0238">DNA-binding</keyword>
<keyword evidence="7 12" id="KW-0411">Iron-sulfur</keyword>
<evidence type="ECO:0000313" key="14">
    <source>
        <dbReference type="EMBL" id="SEB44325.1"/>
    </source>
</evidence>
<comment type="PTM">
    <text evidence="12">Upon Fe-S cluster removal intramolecular disulfide bonds are formed.</text>
</comment>